<dbReference type="AlphaFoldDB" id="A0AAP8LDI0"/>
<dbReference type="SUPFAM" id="SSF49899">
    <property type="entry name" value="Concanavalin A-like lectins/glucanases"/>
    <property type="match status" value="1"/>
</dbReference>
<dbReference type="Gene3D" id="2.60.120.200">
    <property type="match status" value="1"/>
</dbReference>
<organism evidence="1 2">
    <name type="scientific">Escherichia coli</name>
    <dbReference type="NCBI Taxonomy" id="562"/>
    <lineage>
        <taxon>Bacteria</taxon>
        <taxon>Pseudomonadati</taxon>
        <taxon>Pseudomonadota</taxon>
        <taxon>Gammaproteobacteria</taxon>
        <taxon>Enterobacterales</taxon>
        <taxon>Enterobacteriaceae</taxon>
        <taxon>Escherichia</taxon>
    </lineage>
</organism>
<dbReference type="InterPro" id="IPR013320">
    <property type="entry name" value="ConA-like_dom_sf"/>
</dbReference>
<evidence type="ECO:0000313" key="2">
    <source>
        <dbReference type="Proteomes" id="UP000233549"/>
    </source>
</evidence>
<gene>
    <name evidence="1" type="ORF">CWS33_12555</name>
</gene>
<protein>
    <submittedName>
        <fullName evidence="1">Uncharacterized protein</fullName>
    </submittedName>
</protein>
<dbReference type="Proteomes" id="UP000233549">
    <property type="component" value="Unassembled WGS sequence"/>
</dbReference>
<reference evidence="1 2" key="1">
    <citation type="submission" date="2017-12" db="EMBL/GenBank/DDBJ databases">
        <title>Rapid rising of carbapenem-resistant Enterobacteriaceae(CRE) and emergence of colistin resistance genemcr-1 in CRE in the hospital of Henan, China.</title>
        <authorList>
            <person name="Sun Q."/>
            <person name="Zhang R."/>
            <person name="Li Y."/>
            <person name="Shen Y."/>
            <person name="Zhang Y."/>
            <person name="Yang J."/>
            <person name="Shu L."/>
            <person name="Zhou H."/>
            <person name="Wang Y."/>
            <person name="Wang B."/>
            <person name="Shen Z."/>
        </authorList>
    </citation>
    <scope>NUCLEOTIDE SEQUENCE [LARGE SCALE GENOMIC DNA]</scope>
    <source>
        <strain evidence="1 2">3512</strain>
    </source>
</reference>
<dbReference type="EMBL" id="PITP01000010">
    <property type="protein sequence ID" value="PKD89644.1"/>
    <property type="molecule type" value="Genomic_DNA"/>
</dbReference>
<accession>A0AAP8LDI0</accession>
<sequence>MGPFEKRNGVIVATGDILYRDGSINSGTKGLISFHNTWSGAGADLVAGAQIKNMCYVDDNATANSDLTAAGNGYELNSVHAQGINLPASMIATSGMTNYLYTFWLKVTGAAAATSNSFLVALTNGTPSNAANTLFWLRPTFSSTTAASALQVINHGEVINAYSFLSGLFDGNVHQVAVERVVSSDGTMQKSRLYLDGVLKYESSFSAIVAYPAAITLARLGDAEITTTSLSVNGGVYRGRLDDLTLTSKNAFEILSDDINLVNGRYS</sequence>
<dbReference type="RefSeq" id="WP_096002438.1">
    <property type="nucleotide sequence ID" value="NZ_BGHG01000031.1"/>
</dbReference>
<comment type="caution">
    <text evidence="1">The sequence shown here is derived from an EMBL/GenBank/DDBJ whole genome shotgun (WGS) entry which is preliminary data.</text>
</comment>
<proteinExistence type="predicted"/>
<evidence type="ECO:0000313" key="1">
    <source>
        <dbReference type="EMBL" id="PKD89644.1"/>
    </source>
</evidence>
<name>A0AAP8LDI0_ECOLX</name>